<proteinExistence type="predicted"/>
<keyword evidence="3" id="KW-1185">Reference proteome</keyword>
<feature type="region of interest" description="Disordered" evidence="1">
    <location>
        <begin position="62"/>
        <end position="190"/>
    </location>
</feature>
<comment type="caution">
    <text evidence="2">The sequence shown here is derived from an EMBL/GenBank/DDBJ whole genome shotgun (WGS) entry which is preliminary data.</text>
</comment>
<dbReference type="Proteomes" id="UP001501020">
    <property type="component" value="Unassembled WGS sequence"/>
</dbReference>
<evidence type="ECO:0000313" key="3">
    <source>
        <dbReference type="Proteomes" id="UP001501020"/>
    </source>
</evidence>
<sequence length="190" mass="20220">MVGREPVRGGPVRGRRPAREQPRGGQQVRADAHRGDAAGVPGGLGDPADQVRIDHRRAVAVHRARHHQGVDPVADLPERQVGDEPDAGGGAHLAAVRPGEQHPVGRPAGHLPVREREHLRGPGDVEQVDVREHGDNDTVRCGHEPIVTGMPPCPPRRGSVTSGHRPPPRRAGATPVSTPSMTGIRDNDHP</sequence>
<accession>A0ABP5KN74</accession>
<name>A0ABP5KN74_9ACTN</name>
<feature type="region of interest" description="Disordered" evidence="1">
    <location>
        <begin position="1"/>
        <end position="50"/>
    </location>
</feature>
<feature type="compositionally biased region" description="Basic and acidic residues" evidence="1">
    <location>
        <begin position="112"/>
        <end position="143"/>
    </location>
</feature>
<evidence type="ECO:0000313" key="2">
    <source>
        <dbReference type="EMBL" id="GAA2133518.1"/>
    </source>
</evidence>
<reference evidence="3" key="1">
    <citation type="journal article" date="2019" name="Int. J. Syst. Evol. Microbiol.">
        <title>The Global Catalogue of Microorganisms (GCM) 10K type strain sequencing project: providing services to taxonomists for standard genome sequencing and annotation.</title>
        <authorList>
            <consortium name="The Broad Institute Genomics Platform"/>
            <consortium name="The Broad Institute Genome Sequencing Center for Infectious Disease"/>
            <person name="Wu L."/>
            <person name="Ma J."/>
        </authorList>
    </citation>
    <scope>NUCLEOTIDE SEQUENCE [LARGE SCALE GENOMIC DNA]</scope>
    <source>
        <strain evidence="3">JCM 13850</strain>
    </source>
</reference>
<organism evidence="2 3">
    <name type="scientific">Actinomadura napierensis</name>
    <dbReference type="NCBI Taxonomy" id="267854"/>
    <lineage>
        <taxon>Bacteria</taxon>
        <taxon>Bacillati</taxon>
        <taxon>Actinomycetota</taxon>
        <taxon>Actinomycetes</taxon>
        <taxon>Streptosporangiales</taxon>
        <taxon>Thermomonosporaceae</taxon>
        <taxon>Actinomadura</taxon>
    </lineage>
</organism>
<protein>
    <submittedName>
        <fullName evidence="2">Uncharacterized protein</fullName>
    </submittedName>
</protein>
<gene>
    <name evidence="2" type="ORF">GCM10009727_26900</name>
</gene>
<dbReference type="EMBL" id="BAAAMR010000019">
    <property type="protein sequence ID" value="GAA2133518.1"/>
    <property type="molecule type" value="Genomic_DNA"/>
</dbReference>
<evidence type="ECO:0000256" key="1">
    <source>
        <dbReference type="SAM" id="MobiDB-lite"/>
    </source>
</evidence>
<feature type="compositionally biased region" description="Low complexity" evidence="1">
    <location>
        <begin position="1"/>
        <end position="10"/>
    </location>
</feature>